<dbReference type="Pfam" id="PF00271">
    <property type="entry name" value="Helicase_C"/>
    <property type="match status" value="1"/>
</dbReference>
<keyword evidence="3" id="KW-0378">Hydrolase</keyword>
<dbReference type="InterPro" id="IPR001650">
    <property type="entry name" value="Helicase_C-like"/>
</dbReference>
<keyword evidence="3" id="KW-0347">Helicase</keyword>
<name>A0ABY0FP90_9BACT</name>
<dbReference type="Pfam" id="PF18780">
    <property type="entry name" value="HNH_repeat"/>
    <property type="match status" value="4"/>
</dbReference>
<reference evidence="3 4" key="2">
    <citation type="journal article" date="2020" name="Cell Rep.">
        <title>Acquisition and Adaptation of Ultra-small Parasitic Reduced Genome Bacteria to Mammalian Hosts.</title>
        <authorList>
            <person name="McLean J.S."/>
            <person name="Bor B."/>
            <person name="Kerns K.A."/>
            <person name="Liu Q."/>
            <person name="To T.T."/>
            <person name="Solden L."/>
            <person name="Hendrickson E.L."/>
            <person name="Wrighton K."/>
            <person name="Shi W."/>
            <person name="He X."/>
        </authorList>
    </citation>
    <scope>NUCLEOTIDE SEQUENCE [LARGE SCALE GENOMIC DNA]</scope>
    <source>
        <strain evidence="3 4">TM7_G3_2_Rum_HOT_351B</strain>
    </source>
</reference>
<dbReference type="EC" id="3.6.4.12" evidence="3"/>
<dbReference type="CDD" id="cd18799">
    <property type="entry name" value="SF2_C_EcoAI-like"/>
    <property type="match status" value="1"/>
</dbReference>
<evidence type="ECO:0000313" key="4">
    <source>
        <dbReference type="Proteomes" id="UP001191019"/>
    </source>
</evidence>
<sequence length="655" mass="74786">MDTTKPRNYQQSCLENLALAREQGANKALVVMASGLGKTLTGAFDIKNYLNSAQGTCQNRRVLILCHSEAILSQIKEVYKTLFGEEYRYGMYNGFEKATHQTDFLFANLQSVNLHKDEFDPNEFVYILVDEAHHSPAKTYRQAIEYFHPQFLLGMTATPERMDDAVLSEIFGETAFEYRLVDAVQDGWLSEVEYRVKTDELQKLETILDSGERFSLSQLNREVFVPKRDEEIVRIIREDISGKNDPTMVVFCQTIAHAEKFAELMGDAVVIHSQMSNEERNRRLKGFRSGEIKTVCAVDILNEGIDVPRTDVIVFLRVTQSKIVFTQQLGRGLRRAKGKGNVLVLDFVSTATRLEMLYRFEREFKEATGRYVRRKQTEEREYFNLDIEAPVFRERKVDIMALIERARRVSERYNSTYTDEELISLLKAFAEKRGHAPTQTEADMSQEIPASTTYVKRFGTWEAAMSLAGMKAYRSYYSDTKMIELLRNFIERLGHIPTIGEIDADETMPCSATYICHFGSIESAIKKAGYNYGRAKRKVSYEEGIVLLKEFFEKTGHPPKTTDLGKGVLPSYLFYTRKYGSWSNALALAGLGVVGKNAGYSDEEMLNLLRDKAERDGKVPSRREVEADPDMPSATTYRAHFGSWENTLRLAGLKK</sequence>
<proteinExistence type="predicted"/>
<dbReference type="Gene3D" id="3.40.50.300">
    <property type="entry name" value="P-loop containing nucleotide triphosphate hydrolases"/>
    <property type="match status" value="2"/>
</dbReference>
<dbReference type="EMBL" id="PRLM01000001">
    <property type="protein sequence ID" value="RYC75108.1"/>
    <property type="molecule type" value="Genomic_DNA"/>
</dbReference>
<accession>A0ABY0FP90</accession>
<dbReference type="SUPFAM" id="SSF52540">
    <property type="entry name" value="P-loop containing nucleoside triphosphate hydrolases"/>
    <property type="match status" value="1"/>
</dbReference>
<dbReference type="Proteomes" id="UP001191019">
    <property type="component" value="Unassembled WGS sequence"/>
</dbReference>
<evidence type="ECO:0000313" key="3">
    <source>
        <dbReference type="EMBL" id="RYC75108.1"/>
    </source>
</evidence>
<dbReference type="CDD" id="cd18032">
    <property type="entry name" value="DEXHc_RE_I_III_res"/>
    <property type="match status" value="1"/>
</dbReference>
<reference evidence="3 4" key="1">
    <citation type="journal article" date="2018" name="bioRxiv">
        <title>Evidence of independent acquisition and adaption of ultra-small bacteria to human hosts across the highly diverse yet reduced genomes of the phylum Saccharibacteria.</title>
        <authorList>
            <person name="McLean J.S."/>
            <person name="Bor B."/>
            <person name="To T.T."/>
            <person name="Liu Q."/>
            <person name="Kearns K.A."/>
            <person name="Solden L.M."/>
            <person name="Wrighton K.C."/>
            <person name="He X."/>
            <person name="Shi W."/>
        </authorList>
    </citation>
    <scope>NUCLEOTIDE SEQUENCE [LARGE SCALE GENOMIC DNA]</scope>
    <source>
        <strain evidence="3 4">TM7_G3_2_Rum_HOT_351B</strain>
    </source>
</reference>
<dbReference type="SMART" id="SM00490">
    <property type="entry name" value="HELICc"/>
    <property type="match status" value="1"/>
</dbReference>
<dbReference type="InterPro" id="IPR014001">
    <property type="entry name" value="Helicase_ATP-bd"/>
</dbReference>
<keyword evidence="3" id="KW-0067">ATP-binding</keyword>
<dbReference type="RefSeq" id="WP_164998318.1">
    <property type="nucleotide sequence ID" value="NZ_PRLM01000001.1"/>
</dbReference>
<gene>
    <name evidence="3" type="primary">radD</name>
    <name evidence="3" type="ORF">G3RUM_00044</name>
</gene>
<organism evidence="3 4">
    <name type="scientific">Candidatus Nanosyncoccus alces</name>
    <dbReference type="NCBI Taxonomy" id="2171997"/>
    <lineage>
        <taxon>Bacteria</taxon>
        <taxon>Candidatus Saccharimonadota</taxon>
        <taxon>Candidatus Nanosyncoccalia</taxon>
        <taxon>Candidatus Nanosyncoccales</taxon>
        <taxon>Candidatus Nanosyncoccaceae</taxon>
        <taxon>Candidatus Nanosyncoccus</taxon>
    </lineage>
</organism>
<keyword evidence="3" id="KW-0547">Nucleotide-binding</keyword>
<dbReference type="PANTHER" id="PTHR47396">
    <property type="entry name" value="TYPE I RESTRICTION ENZYME ECOKI R PROTEIN"/>
    <property type="match status" value="1"/>
</dbReference>
<dbReference type="InterPro" id="IPR041025">
    <property type="entry name" value="HNH_repeat"/>
</dbReference>
<comment type="caution">
    <text evidence="3">The sequence shown here is derived from an EMBL/GenBank/DDBJ whole genome shotgun (WGS) entry which is preliminary data.</text>
</comment>
<feature type="domain" description="Helicase C-terminal" evidence="2">
    <location>
        <begin position="228"/>
        <end position="381"/>
    </location>
</feature>
<dbReference type="PROSITE" id="PS51194">
    <property type="entry name" value="HELICASE_CTER"/>
    <property type="match status" value="1"/>
</dbReference>
<dbReference type="InterPro" id="IPR027417">
    <property type="entry name" value="P-loop_NTPase"/>
</dbReference>
<dbReference type="PANTHER" id="PTHR47396:SF1">
    <property type="entry name" value="ATP-DEPENDENT HELICASE IRC3-RELATED"/>
    <property type="match status" value="1"/>
</dbReference>
<feature type="domain" description="Helicase ATP-binding" evidence="1">
    <location>
        <begin position="19"/>
        <end position="177"/>
    </location>
</feature>
<dbReference type="GO" id="GO:0016787">
    <property type="term" value="F:hydrolase activity"/>
    <property type="evidence" value="ECO:0007669"/>
    <property type="project" value="UniProtKB-KW"/>
</dbReference>
<dbReference type="PRINTS" id="PR00851">
    <property type="entry name" value="XRODRMPGMNTB"/>
</dbReference>
<dbReference type="PROSITE" id="PS51192">
    <property type="entry name" value="HELICASE_ATP_BIND_1"/>
    <property type="match status" value="1"/>
</dbReference>
<dbReference type="InterPro" id="IPR050742">
    <property type="entry name" value="Helicase_Restrict-Modif_Enz"/>
</dbReference>
<keyword evidence="4" id="KW-1185">Reference proteome</keyword>
<dbReference type="InterPro" id="IPR006935">
    <property type="entry name" value="Helicase/UvrB_N"/>
</dbReference>
<evidence type="ECO:0000259" key="2">
    <source>
        <dbReference type="PROSITE" id="PS51194"/>
    </source>
</evidence>
<dbReference type="Pfam" id="PF04851">
    <property type="entry name" value="ResIII"/>
    <property type="match status" value="1"/>
</dbReference>
<dbReference type="SMART" id="SM00487">
    <property type="entry name" value="DEXDc"/>
    <property type="match status" value="1"/>
</dbReference>
<protein>
    <submittedName>
        <fullName evidence="3">DNA repair helicase RadD</fullName>
        <ecNumber evidence="3">3.6.4.12</ecNumber>
    </submittedName>
</protein>
<dbReference type="GO" id="GO:0003678">
    <property type="term" value="F:DNA helicase activity"/>
    <property type="evidence" value="ECO:0007669"/>
    <property type="project" value="UniProtKB-EC"/>
</dbReference>
<evidence type="ECO:0000259" key="1">
    <source>
        <dbReference type="PROSITE" id="PS51192"/>
    </source>
</evidence>